<gene>
    <name evidence="1" type="ordered locus">Cpha266_1952</name>
</gene>
<proteinExistence type="predicted"/>
<accession>A1BHT9</accession>
<evidence type="ECO:0000313" key="1">
    <source>
        <dbReference type="EMBL" id="ABL65966.1"/>
    </source>
</evidence>
<keyword evidence="2" id="KW-1185">Reference proteome</keyword>
<dbReference type="HOGENOM" id="CLU_164011_0_0_10"/>
<evidence type="ECO:0000313" key="2">
    <source>
        <dbReference type="Proteomes" id="UP000008701"/>
    </source>
</evidence>
<dbReference type="STRING" id="290317.Cpha266_1952"/>
<name>A1BHT9_CHLPD</name>
<dbReference type="SUPFAM" id="SSF143011">
    <property type="entry name" value="RelE-like"/>
    <property type="match status" value="1"/>
</dbReference>
<dbReference type="RefSeq" id="WP_011745772.1">
    <property type="nucleotide sequence ID" value="NC_008639.1"/>
</dbReference>
<protein>
    <submittedName>
        <fullName evidence="1">Killer suppression protein HigA, putative</fullName>
    </submittedName>
</protein>
<dbReference type="Proteomes" id="UP000008701">
    <property type="component" value="Chromosome"/>
</dbReference>
<dbReference type="Gene3D" id="3.30.2310.20">
    <property type="entry name" value="RelE-like"/>
    <property type="match status" value="1"/>
</dbReference>
<dbReference type="AlphaFoldDB" id="A1BHT9"/>
<dbReference type="KEGG" id="cph:Cpha266_1952"/>
<dbReference type="InterPro" id="IPR035093">
    <property type="entry name" value="RelE/ParE_toxin_dom_sf"/>
</dbReference>
<dbReference type="eggNOG" id="COG3549">
    <property type="taxonomic scope" value="Bacteria"/>
</dbReference>
<sequence>MNIRYHTRKLEKSVESPSVIKKNYGNRAKKVSQRIEELAAAANLEAMRSIPAANCHALKAPRAGEIAVDISPNHRMIFKPDHNPYTLKKDGGLDWIMITRIVIVAIGEDYH</sequence>
<organism evidence="1 2">
    <name type="scientific">Chlorobium phaeobacteroides (strain DSM 266 / SMG 266 / 2430)</name>
    <dbReference type="NCBI Taxonomy" id="290317"/>
    <lineage>
        <taxon>Bacteria</taxon>
        <taxon>Pseudomonadati</taxon>
        <taxon>Chlorobiota</taxon>
        <taxon>Chlorobiia</taxon>
        <taxon>Chlorobiales</taxon>
        <taxon>Chlorobiaceae</taxon>
        <taxon>Chlorobium/Pelodictyon group</taxon>
        <taxon>Chlorobium</taxon>
    </lineage>
</organism>
<dbReference type="OrthoDB" id="9801026at2"/>
<dbReference type="EMBL" id="CP000492">
    <property type="protein sequence ID" value="ABL65966.1"/>
    <property type="molecule type" value="Genomic_DNA"/>
</dbReference>
<reference evidence="1 2" key="1">
    <citation type="submission" date="2006-12" db="EMBL/GenBank/DDBJ databases">
        <title>Complete sequence of Chlorobium phaeobacteroides DSM 266.</title>
        <authorList>
            <consortium name="US DOE Joint Genome Institute"/>
            <person name="Copeland A."/>
            <person name="Lucas S."/>
            <person name="Lapidus A."/>
            <person name="Barry K."/>
            <person name="Detter J.C."/>
            <person name="Glavina del Rio T."/>
            <person name="Hammon N."/>
            <person name="Israni S."/>
            <person name="Pitluck S."/>
            <person name="Goltsman E."/>
            <person name="Schmutz J."/>
            <person name="Larimer F."/>
            <person name="Land M."/>
            <person name="Hauser L."/>
            <person name="Mikhailova N."/>
            <person name="Li T."/>
            <person name="Overmann J."/>
            <person name="Bryant D.A."/>
            <person name="Richardson P."/>
        </authorList>
    </citation>
    <scope>NUCLEOTIDE SEQUENCE [LARGE SCALE GENOMIC DNA]</scope>
    <source>
        <strain evidence="1 2">DSM 266</strain>
    </source>
</reference>